<dbReference type="PANTHER" id="PTHR37838:SF1">
    <property type="entry name" value="NA(+)-TRANSLOCATING NADH-QUINONE REDUCTASE SUBUNIT C"/>
    <property type="match status" value="1"/>
</dbReference>
<dbReference type="GO" id="GO:0006814">
    <property type="term" value="P:sodium ion transport"/>
    <property type="evidence" value="ECO:0007669"/>
    <property type="project" value="InterPro"/>
</dbReference>
<gene>
    <name evidence="6" type="primary">nqrC</name>
    <name evidence="6" type="ORF">pE02162_KPC_00219</name>
</gene>
<reference evidence="6" key="1">
    <citation type="journal article" name="Front. Microbiol.">
        <title>A Nosocomial Respiratory Infection Outbreak of Carbapenem-Resistant Escherichia coli ST131 With Multiple Transmissible bla KPC-2 Carrying Plasmids.</title>
        <authorList>
            <person name="Gong L."/>
            <person name="Tang N."/>
            <person name="Chen D."/>
            <person name="Sun K."/>
            <person name="Lan R."/>
            <person name="Zhang W."/>
            <person name="Zhou H."/>
            <person name="Yuan M."/>
            <person name="Chen X."/>
            <person name="Zhao X."/>
            <person name="Che J."/>
            <person name="Bai X."/>
            <person name="Zhang Y."/>
            <person name="Xu H."/>
            <person name="Walsh T.R."/>
            <person name="Lu J."/>
            <person name="Xu J."/>
            <person name="Li J."/>
            <person name="Feng J."/>
        </authorList>
    </citation>
    <scope>NUCLEOTIDE SEQUENCE</scope>
    <source>
        <strain evidence="6">E02162</strain>
    </source>
</reference>
<dbReference type="EMBL" id="MK370991">
    <property type="protein sequence ID" value="QLG03286.1"/>
    <property type="molecule type" value="Genomic_DNA"/>
</dbReference>
<evidence type="ECO:0000256" key="1">
    <source>
        <dbReference type="ARBA" id="ARBA00022448"/>
    </source>
</evidence>
<keyword evidence="3" id="KW-0285">Flavoprotein</keyword>
<dbReference type="GO" id="GO:0016020">
    <property type="term" value="C:membrane"/>
    <property type="evidence" value="ECO:0007669"/>
    <property type="project" value="InterPro"/>
</dbReference>
<keyword evidence="1" id="KW-0813">Transport</keyword>
<evidence type="ECO:0000256" key="2">
    <source>
        <dbReference type="ARBA" id="ARBA00022553"/>
    </source>
</evidence>
<keyword evidence="4" id="KW-0288">FMN</keyword>
<accession>A0A7D5K856</accession>
<dbReference type="AlphaFoldDB" id="A0A7D5K856"/>
<evidence type="ECO:0000313" key="6">
    <source>
        <dbReference type="EMBL" id="QLG03286.1"/>
    </source>
</evidence>
<evidence type="ECO:0000256" key="4">
    <source>
        <dbReference type="ARBA" id="ARBA00022643"/>
    </source>
</evidence>
<geneLocation type="plasmid" evidence="6">
    <name>pE02162_KPC</name>
</geneLocation>
<evidence type="ECO:0000256" key="5">
    <source>
        <dbReference type="SAM" id="Phobius"/>
    </source>
</evidence>
<keyword evidence="6" id="KW-0614">Plasmid</keyword>
<dbReference type="GO" id="GO:0010181">
    <property type="term" value="F:FMN binding"/>
    <property type="evidence" value="ECO:0007669"/>
    <property type="project" value="InterPro"/>
</dbReference>
<dbReference type="GO" id="GO:0016655">
    <property type="term" value="F:oxidoreductase activity, acting on NAD(P)H, quinone or similar compound as acceptor"/>
    <property type="evidence" value="ECO:0007669"/>
    <property type="project" value="InterPro"/>
</dbReference>
<evidence type="ECO:0000256" key="3">
    <source>
        <dbReference type="ARBA" id="ARBA00022630"/>
    </source>
</evidence>
<proteinExistence type="predicted"/>
<keyword evidence="2" id="KW-0597">Phosphoprotein</keyword>
<keyword evidence="5" id="KW-1133">Transmembrane helix</keyword>
<protein>
    <submittedName>
        <fullName evidence="6">Na(+)-translocating NADH-quinone reductase subunit C</fullName>
    </submittedName>
</protein>
<keyword evidence="5" id="KW-0472">Membrane</keyword>
<dbReference type="PANTHER" id="PTHR37838">
    <property type="entry name" value="NA(+)-TRANSLOCATING NADH-QUINONE REDUCTASE SUBUNIT C"/>
    <property type="match status" value="1"/>
</dbReference>
<dbReference type="InterPro" id="IPR010204">
    <property type="entry name" value="NqrC"/>
</dbReference>
<organism evidence="6">
    <name type="scientific">Escherichia coli</name>
    <dbReference type="NCBI Taxonomy" id="562"/>
    <lineage>
        <taxon>Bacteria</taxon>
        <taxon>Pseudomonadati</taxon>
        <taxon>Pseudomonadota</taxon>
        <taxon>Gammaproteobacteria</taxon>
        <taxon>Enterobacterales</taxon>
        <taxon>Enterobacteriaceae</taxon>
        <taxon>Escherichia</taxon>
    </lineage>
</organism>
<sequence>MRKGKIIVASMMVLCVLIFVAAAAWFMLFQGEMTEPTEEEKQAAILHAAGLMKSETQDKKSVETLYHRYIIQRHVNLDSGELVAGSSADTARQKCEKLAPERDPAQVRQRCTVADVFFVKDKNNEIQQVIIPVTGKGAKSMMHAFLALGLDGRTVRNLGTVAKLAMRQPFVLFKGLTFQKLCLPGAFRPGDHHNKMLRPGLCVVHASPQYL</sequence>
<name>A0A7D5K856_ECOLX</name>
<feature type="transmembrane region" description="Helical" evidence="5">
    <location>
        <begin position="7"/>
        <end position="28"/>
    </location>
</feature>
<keyword evidence="5" id="KW-0812">Transmembrane</keyword>